<dbReference type="InterPro" id="IPR003680">
    <property type="entry name" value="Flavodoxin_fold"/>
</dbReference>
<dbReference type="Proteomes" id="UP000002372">
    <property type="component" value="Chromosome"/>
</dbReference>
<reference evidence="5 7" key="4">
    <citation type="submission" date="2015-03" db="EMBL/GenBank/DDBJ databases">
        <authorList>
            <person name="Regsiter A."/>
            <person name="william w."/>
        </authorList>
    </citation>
    <scope>NUCLEOTIDE SEQUENCE [LARGE SCALE GENOMIC DNA]</scope>
    <source>
        <strain evidence="5 7">CB1</strain>
    </source>
</reference>
<reference key="1">
    <citation type="submission" date="2009-07" db="EMBL/GenBank/DDBJ databases">
        <authorList>
            <person name="Genoscope - CEA"/>
        </authorList>
    </citation>
    <scope>NUCLEOTIDE SEQUENCE</scope>
    <source>
        <strain>3As</strain>
    </source>
</reference>
<accession>D6CNS0</accession>
<evidence type="ECO:0000313" key="7">
    <source>
        <dbReference type="Proteomes" id="UP000078599"/>
    </source>
</evidence>
<evidence type="ECO:0000313" key="5">
    <source>
        <dbReference type="EMBL" id="CQR30977.1"/>
    </source>
</evidence>
<evidence type="ECO:0000256" key="1">
    <source>
        <dbReference type="ARBA" id="ARBA00006252"/>
    </source>
</evidence>
<dbReference type="InterPro" id="IPR029039">
    <property type="entry name" value="Flavoprotein-like_sf"/>
</dbReference>
<evidence type="ECO:0000259" key="3">
    <source>
        <dbReference type="Pfam" id="PF02525"/>
    </source>
</evidence>
<name>D6CNS0_THIA3</name>
<dbReference type="Proteomes" id="UP000078599">
    <property type="component" value="Unassembled WGS sequence"/>
</dbReference>
<dbReference type="Pfam" id="PF02525">
    <property type="entry name" value="Flavodoxin_2"/>
    <property type="match status" value="1"/>
</dbReference>
<gene>
    <name evidence="4" type="ordered locus">THI_3615</name>
    <name evidence="5" type="ORF">THICB1_160039</name>
</gene>
<evidence type="ECO:0000313" key="6">
    <source>
        <dbReference type="Proteomes" id="UP000002372"/>
    </source>
</evidence>
<protein>
    <recommendedName>
        <fullName evidence="3">Flavodoxin-like fold domain-containing protein</fullName>
    </recommendedName>
</protein>
<reference evidence="6" key="2">
    <citation type="journal article" date="2010" name="PLoS Genet.">
        <title>Structure, function, and evolution of the Thiomonas spp. genome.</title>
        <authorList>
            <person name="Arsene-Ploetze F."/>
            <person name="Koechler S."/>
            <person name="Marchal M."/>
            <person name="Coppee J.Y."/>
            <person name="Chandler M."/>
            <person name="Bonnefoy V."/>
            <person name="Brochier-Armanet C."/>
            <person name="Barakat M."/>
            <person name="Barbe V."/>
            <person name="Battaglia-Brunet F."/>
            <person name="Bruneel O."/>
            <person name="Bryan C.G."/>
            <person name="Cleiss-Arnold J."/>
            <person name="Cruveiller S."/>
            <person name="Erhardt M."/>
            <person name="Heinrich-Salmeron A."/>
            <person name="Hommais F."/>
            <person name="Joulian C."/>
            <person name="Krin E."/>
            <person name="Lieutaud A."/>
            <person name="Lievremont D."/>
            <person name="Michel C."/>
            <person name="Muller D."/>
            <person name="Ortet P."/>
            <person name="Proux C."/>
            <person name="Siguier P."/>
            <person name="Roche D."/>
            <person name="Rouy Z."/>
            <person name="Salvignol G."/>
            <person name="Slyemi D."/>
            <person name="Talla E."/>
            <person name="Weiss S."/>
            <person name="Weissenbach J."/>
            <person name="Medigue C."/>
            <person name="Bertin P.N."/>
        </authorList>
    </citation>
    <scope>NUCLEOTIDE SEQUENCE [LARGE SCALE GENOMIC DNA]</scope>
    <source>
        <strain evidence="6">DSM 22701 / CIP 110005 / 3As</strain>
    </source>
</reference>
<dbReference type="SUPFAM" id="SSF52218">
    <property type="entry name" value="Flavoproteins"/>
    <property type="match status" value="1"/>
</dbReference>
<dbReference type="HOGENOM" id="CLU_058643_1_2_4"/>
<dbReference type="KEGG" id="thi:THI_3615"/>
<feature type="domain" description="Flavodoxin-like fold" evidence="3">
    <location>
        <begin position="1"/>
        <end position="124"/>
    </location>
</feature>
<sequence>MRVLLLYAHPVETSFHAALHARMVQALRAAGHEVDDFDLYAEDFNPVLSREERLNYRDTTRNTAAVASYVQRLQRAEALVLCFPTWCFGLPAILKGFFDRVLVPGVAFDITNPAKVRPGLTHLRHIAAISPPSSPTAAPGGWPGPWAILRAKSSPAIYARCAGAACASATTRAIT</sequence>
<dbReference type="GO" id="GO:0005829">
    <property type="term" value="C:cytosol"/>
    <property type="evidence" value="ECO:0007669"/>
    <property type="project" value="TreeGrafter"/>
</dbReference>
<dbReference type="AlphaFoldDB" id="D6CNS0"/>
<evidence type="ECO:0000256" key="2">
    <source>
        <dbReference type="ARBA" id="ARBA00023002"/>
    </source>
</evidence>
<dbReference type="InterPro" id="IPR051545">
    <property type="entry name" value="NAD(P)H_dehydrogenase_qn"/>
</dbReference>
<keyword evidence="7" id="KW-1185">Reference proteome</keyword>
<dbReference type="PANTHER" id="PTHR10204:SF34">
    <property type="entry name" value="NAD(P)H DEHYDROGENASE [QUINONE] 1 ISOFORM 1"/>
    <property type="match status" value="1"/>
</dbReference>
<dbReference type="RefSeq" id="WP_013107441.1">
    <property type="nucleotide sequence ID" value="NC_014145.1"/>
</dbReference>
<dbReference type="eggNOG" id="COG2249">
    <property type="taxonomic scope" value="Bacteria"/>
</dbReference>
<dbReference type="PANTHER" id="PTHR10204">
    <property type="entry name" value="NAD P H OXIDOREDUCTASE-RELATED"/>
    <property type="match status" value="1"/>
</dbReference>
<dbReference type="EMBL" id="CTRI01000008">
    <property type="protein sequence ID" value="CQR30977.1"/>
    <property type="molecule type" value="Genomic_DNA"/>
</dbReference>
<keyword evidence="2" id="KW-0560">Oxidoreductase</keyword>
<proteinExistence type="inferred from homology"/>
<organism evidence="4 6">
    <name type="scientific">Thiomonas arsenitoxydans (strain DSM 22701 / CIP 110005 / 3As)</name>
    <dbReference type="NCBI Taxonomy" id="426114"/>
    <lineage>
        <taxon>Bacteria</taxon>
        <taxon>Pseudomonadati</taxon>
        <taxon>Pseudomonadota</taxon>
        <taxon>Betaproteobacteria</taxon>
        <taxon>Burkholderiales</taxon>
        <taxon>Thiomonas</taxon>
    </lineage>
</organism>
<dbReference type="GO" id="GO:0003955">
    <property type="term" value="F:NAD(P)H dehydrogenase (quinone) activity"/>
    <property type="evidence" value="ECO:0007669"/>
    <property type="project" value="TreeGrafter"/>
</dbReference>
<comment type="similarity">
    <text evidence="1">Belongs to the NAD(P)H dehydrogenase (quinone) family.</text>
</comment>
<dbReference type="EMBL" id="FP475956">
    <property type="protein sequence ID" value="CAZ90198.1"/>
    <property type="molecule type" value="Genomic_DNA"/>
</dbReference>
<evidence type="ECO:0000313" key="4">
    <source>
        <dbReference type="EMBL" id="CAZ90198.1"/>
    </source>
</evidence>
<reference evidence="4" key="3">
    <citation type="submission" date="2010-07" db="EMBL/GenBank/DDBJ databases">
        <authorList>
            <person name="Genoscope - CEA"/>
        </authorList>
    </citation>
    <scope>NUCLEOTIDE SEQUENCE</scope>
    <source>
        <strain evidence="4">3As</strain>
    </source>
</reference>
<dbReference type="Gene3D" id="3.40.50.360">
    <property type="match status" value="1"/>
</dbReference>